<dbReference type="InterPro" id="IPR028082">
    <property type="entry name" value="Peripla_BP_I"/>
</dbReference>
<dbReference type="PANTHER" id="PTHR30146:SF109">
    <property type="entry name" value="HTH-TYPE TRANSCRIPTIONAL REGULATOR GALS"/>
    <property type="match status" value="1"/>
</dbReference>
<dbReference type="Gene3D" id="1.10.10.10">
    <property type="entry name" value="Winged helix-like DNA-binding domain superfamily/Winged helix DNA-binding domain"/>
    <property type="match status" value="1"/>
</dbReference>
<keyword evidence="3" id="KW-0804">Transcription</keyword>
<evidence type="ECO:0000259" key="4">
    <source>
        <dbReference type="PROSITE" id="PS50949"/>
    </source>
</evidence>
<dbReference type="InterPro" id="IPR000524">
    <property type="entry name" value="Tscrpt_reg_HTH_GntR"/>
</dbReference>
<proteinExistence type="predicted"/>
<dbReference type="PANTHER" id="PTHR30146">
    <property type="entry name" value="LACI-RELATED TRANSCRIPTIONAL REPRESSOR"/>
    <property type="match status" value="1"/>
</dbReference>
<keyword evidence="2" id="KW-0238">DNA-binding</keyword>
<evidence type="ECO:0000313" key="5">
    <source>
        <dbReference type="EMBL" id="OGK02139.1"/>
    </source>
</evidence>
<reference evidence="5 6" key="1">
    <citation type="journal article" date="2016" name="Nat. Commun.">
        <title>Thousands of microbial genomes shed light on interconnected biogeochemical processes in an aquifer system.</title>
        <authorList>
            <person name="Anantharaman K."/>
            <person name="Brown C.T."/>
            <person name="Hug L.A."/>
            <person name="Sharon I."/>
            <person name="Castelle C.J."/>
            <person name="Probst A.J."/>
            <person name="Thomas B.C."/>
            <person name="Singh A."/>
            <person name="Wilkins M.J."/>
            <person name="Karaoz U."/>
            <person name="Brodie E.L."/>
            <person name="Williams K.H."/>
            <person name="Hubbard S.S."/>
            <person name="Banfield J.F."/>
        </authorList>
    </citation>
    <scope>NUCLEOTIDE SEQUENCE [LARGE SCALE GENOMIC DNA]</scope>
</reference>
<evidence type="ECO:0000313" key="6">
    <source>
        <dbReference type="Proteomes" id="UP000179243"/>
    </source>
</evidence>
<dbReference type="CDD" id="cd07377">
    <property type="entry name" value="WHTH_GntR"/>
    <property type="match status" value="1"/>
</dbReference>
<dbReference type="GO" id="GO:0003700">
    <property type="term" value="F:DNA-binding transcription factor activity"/>
    <property type="evidence" value="ECO:0007669"/>
    <property type="project" value="InterPro"/>
</dbReference>
<dbReference type="InterPro" id="IPR036388">
    <property type="entry name" value="WH-like_DNA-bd_sf"/>
</dbReference>
<dbReference type="SMART" id="SM00345">
    <property type="entry name" value="HTH_GNTR"/>
    <property type="match status" value="1"/>
</dbReference>
<feature type="domain" description="HTH gntR-type" evidence="4">
    <location>
        <begin position="1"/>
        <end position="68"/>
    </location>
</feature>
<evidence type="ECO:0000256" key="1">
    <source>
        <dbReference type="ARBA" id="ARBA00023015"/>
    </source>
</evidence>
<dbReference type="SUPFAM" id="SSF53822">
    <property type="entry name" value="Periplasmic binding protein-like I"/>
    <property type="match status" value="1"/>
</dbReference>
<evidence type="ECO:0000256" key="2">
    <source>
        <dbReference type="ARBA" id="ARBA00023125"/>
    </source>
</evidence>
<evidence type="ECO:0000256" key="3">
    <source>
        <dbReference type="ARBA" id="ARBA00023163"/>
    </source>
</evidence>
<organism evidence="5 6">
    <name type="scientific">Candidatus Raymondbacteria bacterium RIFOXYD12_FULL_49_13</name>
    <dbReference type="NCBI Taxonomy" id="1817890"/>
    <lineage>
        <taxon>Bacteria</taxon>
        <taxon>Raymondiibacteriota</taxon>
    </lineage>
</organism>
<keyword evidence="1" id="KW-0805">Transcription regulation</keyword>
<dbReference type="Gene3D" id="3.40.50.2300">
    <property type="match status" value="2"/>
</dbReference>
<dbReference type="SUPFAM" id="SSF46785">
    <property type="entry name" value="Winged helix' DNA-binding domain"/>
    <property type="match status" value="1"/>
</dbReference>
<accession>A0A1F7F671</accession>
<dbReference type="AlphaFoldDB" id="A0A1F7F671"/>
<dbReference type="EMBL" id="MFYX01000112">
    <property type="protein sequence ID" value="OGK02139.1"/>
    <property type="molecule type" value="Genomic_DNA"/>
</dbReference>
<name>A0A1F7F671_UNCRA</name>
<protein>
    <recommendedName>
        <fullName evidence="4">HTH gntR-type domain-containing protein</fullName>
    </recommendedName>
</protein>
<dbReference type="InterPro" id="IPR036390">
    <property type="entry name" value="WH_DNA-bd_sf"/>
</dbReference>
<dbReference type="Proteomes" id="UP000179243">
    <property type="component" value="Unassembled WGS sequence"/>
</dbReference>
<sequence length="350" mass="40254">MKYLTLYGRLKKEIENSVYGVGTRIPHTLDLIKQYGYSLTTVNKAVRLLENDGLVKRTKSKGTYVLERRPKNYLKVRQEKRIGVLINEHLSKQMDLHVFRKAYQGMEDVCRRTGKANLVCIARDAKNMDEYLREVFSTCVSGVIAYSFYDPLLYGGLKAYKIPAVCCDFVDYNLQVPQVTVDHARAGAIALNTLMEVGHRNILFFGAFQKELGINDIDHYYWWQGIEAHARIRKMKQVRAFYFPHDETLKERMGNALRQHPECTGYICASTTFLRQAKEVVENNALFDAAKRHAVLFADLQEELLFAGNRVSLCHWDTRAMGARAAETLMELIDGNPKQPLIQYMPVDIR</sequence>
<gene>
    <name evidence="5" type="ORF">A2519_18940</name>
</gene>
<dbReference type="Pfam" id="PF00392">
    <property type="entry name" value="GntR"/>
    <property type="match status" value="1"/>
</dbReference>
<dbReference type="PROSITE" id="PS50949">
    <property type="entry name" value="HTH_GNTR"/>
    <property type="match status" value="1"/>
</dbReference>
<comment type="caution">
    <text evidence="5">The sequence shown here is derived from an EMBL/GenBank/DDBJ whole genome shotgun (WGS) entry which is preliminary data.</text>
</comment>
<dbReference type="GO" id="GO:0000976">
    <property type="term" value="F:transcription cis-regulatory region binding"/>
    <property type="evidence" value="ECO:0007669"/>
    <property type="project" value="TreeGrafter"/>
</dbReference>